<reference evidence="7" key="3">
    <citation type="journal article" date="2020" name="Syst. Appl. Microbiol.">
        <title>Clarifying the taxonomy of the causal agent of bacterial leaf spot of lettuce through a polyphasic approach reveals that Xanthomonas cynarae Trebaol et al. 2000 emend. Timilsina et al. 2019 is a later heterotypic synonym of Xanthomonas hortorum Vauterin et al. 1995.</title>
        <authorList>
            <person name="Moriniere L."/>
            <person name="Burlet A."/>
            <person name="Rosenthal E.R."/>
            <person name="Nesme X."/>
            <person name="Portier P."/>
            <person name="Bull C.T."/>
            <person name="Lavire C."/>
            <person name="Fischer-Le Saux M."/>
            <person name="Bertolla F."/>
        </authorList>
    </citation>
    <scope>NUCLEOTIDE SEQUENCE</scope>
    <source>
        <strain evidence="7">CFBP2533</strain>
    </source>
</reference>
<keyword evidence="2" id="KW-0697">Rotamase</keyword>
<accession>A0A6V7F3Y1</accession>
<feature type="domain" description="PpiC" evidence="5">
    <location>
        <begin position="124"/>
        <end position="231"/>
    </location>
</feature>
<evidence type="ECO:0000313" key="7">
    <source>
        <dbReference type="EMBL" id="NMI21156.1"/>
    </source>
</evidence>
<dbReference type="InterPro" id="IPR000297">
    <property type="entry name" value="PPIase_PpiC"/>
</dbReference>
<dbReference type="SUPFAM" id="SSF54534">
    <property type="entry name" value="FKBP-like"/>
    <property type="match status" value="1"/>
</dbReference>
<dbReference type="AlphaFoldDB" id="A0A6V7F3Y1"/>
<protein>
    <submittedName>
        <fullName evidence="6">Chaperone SurA</fullName>
    </submittedName>
    <submittedName>
        <fullName evidence="7">Peptidylprolyl isomerase</fullName>
    </submittedName>
</protein>
<dbReference type="PANTHER" id="PTHR47245:SF3">
    <property type="entry name" value="PEPTIDYL-PROLYL CIS-TRANS ISOMERASE, PPIC-TYPE-RELATED"/>
    <property type="match status" value="1"/>
</dbReference>
<feature type="compositionally biased region" description="Low complexity" evidence="3">
    <location>
        <begin position="268"/>
        <end position="280"/>
    </location>
</feature>
<evidence type="ECO:0000259" key="5">
    <source>
        <dbReference type="PROSITE" id="PS50198"/>
    </source>
</evidence>
<feature type="compositionally biased region" description="Basic and acidic residues" evidence="3">
    <location>
        <begin position="38"/>
        <end position="55"/>
    </location>
</feature>
<dbReference type="Gene3D" id="3.10.50.40">
    <property type="match status" value="1"/>
</dbReference>
<evidence type="ECO:0000313" key="8">
    <source>
        <dbReference type="Proteomes" id="UP000548771"/>
    </source>
</evidence>
<reference evidence="6" key="4">
    <citation type="submission" date="2020-07" db="EMBL/GenBank/DDBJ databases">
        <authorList>
            <person name="Pothier F. J."/>
        </authorList>
    </citation>
    <scope>NUCLEOTIDE SEQUENCE</scope>
    <source>
        <strain evidence="6">CFBP 2533</strain>
    </source>
</reference>
<keyword evidence="4" id="KW-0732">Signal</keyword>
<dbReference type="EMBL" id="LR828261">
    <property type="protein sequence ID" value="CAD0358144.1"/>
    <property type="molecule type" value="Genomic_DNA"/>
</dbReference>
<name>A0A6V7F3Y1_9XANT</name>
<feature type="signal peptide" evidence="4">
    <location>
        <begin position="1"/>
        <end position="33"/>
    </location>
</feature>
<dbReference type="RefSeq" id="WP_168957514.1">
    <property type="nucleotide sequence ID" value="NZ_CP103838.1"/>
</dbReference>
<evidence type="ECO:0000256" key="2">
    <source>
        <dbReference type="PROSITE-ProRule" id="PRU00278"/>
    </source>
</evidence>
<reference evidence="7" key="1">
    <citation type="submission" date="2019-03" db="EMBL/GenBank/DDBJ databases">
        <authorList>
            <person name="Moriniere L."/>
            <person name="Burlet A."/>
            <person name="Rosenthal E."/>
            <person name="Portier P."/>
            <person name="Lavire C."/>
            <person name="Nesme X."/>
            <person name="Bull C.T."/>
            <person name="Le Saux M."/>
            <person name="Bertolla F."/>
        </authorList>
    </citation>
    <scope>NUCLEOTIDE SEQUENCE</scope>
    <source>
        <strain evidence="7">CFBP2533</strain>
    </source>
</reference>
<dbReference type="Pfam" id="PF00639">
    <property type="entry name" value="Rotamase"/>
    <property type="match status" value="1"/>
</dbReference>
<reference evidence="8" key="2">
    <citation type="journal article" date="2020" name="Syst. Appl. Microbiol.">
        <title>Clarifying the taxonomy of the causal agent of bacterial leaf spot of lettuce through a polyphasic approach reveals that Xanthomonas cynarae Trebaol et al. 2000 emend. Timilsina et al. 2019 is a later heterotypic synonym of Xanthomonas hortorum Vauterin et al. 1995.</title>
        <authorList>
            <person name="Moriniere L."/>
            <person name="Burlet A."/>
            <person name="Rosenthal E.R."/>
            <person name="Nesme X."/>
            <person name="Portier P."/>
            <person name="Bull C.T."/>
            <person name="Lavire C."/>
            <person name="Fischer-Le Saux M."/>
            <person name="Bertolla F."/>
        </authorList>
    </citation>
    <scope>NUCLEOTIDE SEQUENCE [LARGE SCALE GENOMIC DNA]</scope>
    <source>
        <strain evidence="8">CFBP2533</strain>
    </source>
</reference>
<dbReference type="EMBL" id="LR828261">
    <property type="protein sequence ID" value="CAD0358138.1"/>
    <property type="molecule type" value="Genomic_DNA"/>
</dbReference>
<dbReference type="GO" id="GO:0003755">
    <property type="term" value="F:peptidyl-prolyl cis-trans isomerase activity"/>
    <property type="evidence" value="ECO:0007669"/>
    <property type="project" value="UniProtKB-KW"/>
</dbReference>
<dbReference type="InterPro" id="IPR023058">
    <property type="entry name" value="PPIase_PpiC_CS"/>
</dbReference>
<comment type="similarity">
    <text evidence="1">Belongs to the PpiC/parvulin rotamase family.</text>
</comment>
<feature type="chain" id="PRO_5042750984" evidence="4">
    <location>
        <begin position="34"/>
        <end position="290"/>
    </location>
</feature>
<evidence type="ECO:0000256" key="1">
    <source>
        <dbReference type="ARBA" id="ARBA00007656"/>
    </source>
</evidence>
<feature type="compositionally biased region" description="Basic and acidic residues" evidence="3">
    <location>
        <begin position="281"/>
        <end position="290"/>
    </location>
</feature>
<organism evidence="6">
    <name type="scientific">Xanthomonas hortorum pv. pelargonii</name>
    <dbReference type="NCBI Taxonomy" id="453602"/>
    <lineage>
        <taxon>Bacteria</taxon>
        <taxon>Pseudomonadati</taxon>
        <taxon>Pseudomonadota</taxon>
        <taxon>Gammaproteobacteria</taxon>
        <taxon>Lysobacterales</taxon>
        <taxon>Lysobacteraceae</taxon>
        <taxon>Xanthomonas</taxon>
    </lineage>
</organism>
<dbReference type="InterPro" id="IPR050245">
    <property type="entry name" value="PrsA_foldase"/>
</dbReference>
<dbReference type="PANTHER" id="PTHR47245">
    <property type="entry name" value="PEPTIDYLPROLYL ISOMERASE"/>
    <property type="match status" value="1"/>
</dbReference>
<feature type="region of interest" description="Disordered" evidence="3">
    <location>
        <begin position="35"/>
        <end position="56"/>
    </location>
</feature>
<dbReference type="InterPro" id="IPR046357">
    <property type="entry name" value="PPIase_dom_sf"/>
</dbReference>
<feature type="region of interest" description="Disordered" evidence="3">
    <location>
        <begin position="268"/>
        <end position="290"/>
    </location>
</feature>
<evidence type="ECO:0000313" key="6">
    <source>
        <dbReference type="EMBL" id="CAD0358144.1"/>
    </source>
</evidence>
<dbReference type="PROSITE" id="PS01096">
    <property type="entry name" value="PPIC_PPIASE_1"/>
    <property type="match status" value="1"/>
</dbReference>
<dbReference type="PROSITE" id="PS50198">
    <property type="entry name" value="PPIC_PPIASE_2"/>
    <property type="match status" value="1"/>
</dbReference>
<proteinExistence type="inferred from homology"/>
<sequence>MSKLFNVAVGPARATRYVLLLLGACMTTQAAIASPTDADGREEAVPAEHARRENADSAAASIERAILAERARSQGLADDPQTAALLREAADTVLAQAERDHLLQSVTVSQADIAKRFAERPGDFDEFRLSHVFIAEQPESAPRRSHPLSQAQALERAQMLRRRIERGGDFARLAAEESDDGATAADGGQLSSMFGLYLDTPFEVPVRALAVGDVSGPVRGPGGYHLIRLEEKHTATLDTVGGMIEAQLREKLRDRAIAQLVQERSAEAAALASSNQSQRSADADAQRIRQ</sequence>
<keyword evidence="2 7" id="KW-0413">Isomerase</keyword>
<gene>
    <name evidence="6" type="primary">surA_2</name>
    <name evidence="6" type="ORF">CFBP2533_42460</name>
    <name evidence="7" type="ORF">E1J24_04500</name>
</gene>
<evidence type="ECO:0000256" key="4">
    <source>
        <dbReference type="SAM" id="SignalP"/>
    </source>
</evidence>
<dbReference type="Proteomes" id="UP000548771">
    <property type="component" value="Unassembled WGS sequence"/>
</dbReference>
<evidence type="ECO:0000256" key="3">
    <source>
        <dbReference type="SAM" id="MobiDB-lite"/>
    </source>
</evidence>
<dbReference type="EMBL" id="SMDX01000003">
    <property type="protein sequence ID" value="NMI21156.1"/>
    <property type="molecule type" value="Genomic_DNA"/>
</dbReference>